<gene>
    <name evidence="1" type="primary">BBa0076N07.8</name>
</gene>
<name>A0A679BCX3_ORYNI</name>
<accession>A0A679BCX3</accession>
<reference evidence="1" key="1">
    <citation type="submission" date="2018-08" db="EMBL/GenBank/DDBJ databases">
        <title>Oryza nivara genomic DNA, chromosome 11, BAC clone:BBa0076N07.</title>
        <authorList>
            <person name="Wu J."/>
            <person name="Kanamori H."/>
        </authorList>
    </citation>
    <scope>NUCLEOTIDE SEQUENCE</scope>
    <source>
        <strain evidence="1">W0106</strain>
    </source>
</reference>
<evidence type="ECO:0000313" key="1">
    <source>
        <dbReference type="EMBL" id="BBF89722.1"/>
    </source>
</evidence>
<sequence>MATISAAVGWGITAAGWVISPIISKLLSKDVFYLDFDTSDKLKQLEIKVVQLELMLGLEAAQIYPHRNRLEPLLMNLQSAFYEAEDILDDVEYHRLERQIQSHPSYNKWNWVHKIQSALASCYFMKNQVPSFLLFCLPSPILHYQLMEYVQVFLR</sequence>
<organism evidence="1">
    <name type="scientific">Oryza nivara</name>
    <name type="common">Indian wild rice</name>
    <name type="synonym">Oryza sativa f. spontanea</name>
    <dbReference type="NCBI Taxonomy" id="4536"/>
    <lineage>
        <taxon>Eukaryota</taxon>
        <taxon>Viridiplantae</taxon>
        <taxon>Streptophyta</taxon>
        <taxon>Embryophyta</taxon>
        <taxon>Tracheophyta</taxon>
        <taxon>Spermatophyta</taxon>
        <taxon>Magnoliopsida</taxon>
        <taxon>Liliopsida</taxon>
        <taxon>Poales</taxon>
        <taxon>Poaceae</taxon>
        <taxon>BOP clade</taxon>
        <taxon>Oryzoideae</taxon>
        <taxon>Oryzeae</taxon>
        <taxon>Oryzinae</taxon>
        <taxon>Oryza</taxon>
    </lineage>
</organism>
<dbReference type="AlphaFoldDB" id="A0A679BCX3"/>
<protein>
    <submittedName>
        <fullName evidence="1">Retrotransposon protein-like</fullName>
    </submittedName>
</protein>
<dbReference type="EMBL" id="AP018870">
    <property type="protein sequence ID" value="BBF89722.1"/>
    <property type="molecule type" value="Genomic_DNA"/>
</dbReference>
<proteinExistence type="predicted"/>